<comment type="caution">
    <text evidence="1">The sequence shown here is derived from an EMBL/GenBank/DDBJ whole genome shotgun (WGS) entry which is preliminary data.</text>
</comment>
<dbReference type="InterPro" id="IPR036736">
    <property type="entry name" value="ACP-like_sf"/>
</dbReference>
<protein>
    <recommendedName>
        <fullName evidence="3">Acyl carrier protein</fullName>
    </recommendedName>
</protein>
<dbReference type="Gene3D" id="1.10.1200.10">
    <property type="entry name" value="ACP-like"/>
    <property type="match status" value="1"/>
</dbReference>
<gene>
    <name evidence="1" type="ORF">P0E79_08570</name>
</gene>
<evidence type="ECO:0000313" key="2">
    <source>
        <dbReference type="Proteomes" id="UP001173174"/>
    </source>
</evidence>
<accession>A0AAW7KCH4</accession>
<dbReference type="Proteomes" id="UP001173174">
    <property type="component" value="Unassembled WGS sequence"/>
</dbReference>
<dbReference type="RefSeq" id="WP_016615379.1">
    <property type="nucleotide sequence ID" value="NZ_CAACYC010000002.1"/>
</dbReference>
<proteinExistence type="predicted"/>
<dbReference type="EMBL" id="JAREWH010000006">
    <property type="protein sequence ID" value="MDN3192533.1"/>
    <property type="molecule type" value="Genomic_DNA"/>
</dbReference>
<sequence length="95" mass="10809">MLGNLKSELTKMIISRCNIYDLDQENYDYDAPLFGGMIEEQEMTENTMDLDSVDALEVVSGIKEMYGVSIDIDESSVFYSISSLAKYIQENTEEQ</sequence>
<evidence type="ECO:0008006" key="3">
    <source>
        <dbReference type="Google" id="ProtNLM"/>
    </source>
</evidence>
<evidence type="ECO:0000313" key="1">
    <source>
        <dbReference type="EMBL" id="MDN3192533.1"/>
    </source>
</evidence>
<name>A0AAW7KCH4_ENTFL</name>
<dbReference type="AlphaFoldDB" id="A0AAW7KCH4"/>
<dbReference type="SUPFAM" id="SSF47336">
    <property type="entry name" value="ACP-like"/>
    <property type="match status" value="1"/>
</dbReference>
<organism evidence="1 2">
    <name type="scientific">Enterococcus faecalis</name>
    <name type="common">Streptococcus faecalis</name>
    <dbReference type="NCBI Taxonomy" id="1351"/>
    <lineage>
        <taxon>Bacteria</taxon>
        <taxon>Bacillati</taxon>
        <taxon>Bacillota</taxon>
        <taxon>Bacilli</taxon>
        <taxon>Lactobacillales</taxon>
        <taxon>Enterococcaceae</taxon>
        <taxon>Enterococcus</taxon>
    </lineage>
</organism>
<reference evidence="1" key="1">
    <citation type="journal article" date="2023" name="Pathogens">
        <title>Prevalence of Enterococcus spp. and the Whole-Genome Characteristics of Enterococcus faecium and Enterococcus faecalis Strains Isolated from Free-Living Birds in Poland.</title>
        <authorList>
            <person name="Kwit R."/>
            <person name="Zajac M."/>
            <person name="Smialowska-Weglinska A."/>
            <person name="Skarzynska M."/>
            <person name="Bomba A."/>
            <person name="Lalak A."/>
            <person name="Skrzypiec E."/>
            <person name="Wojdat D."/>
            <person name="Koza W."/>
            <person name="Mikos-Wojewoda E."/>
            <person name="Pasim P."/>
            <person name="Skora M."/>
            <person name="Polak M."/>
            <person name="Wiacek J."/>
            <person name="Wasyl D."/>
        </authorList>
    </citation>
    <scope>NUCLEOTIDE SEQUENCE</scope>
    <source>
        <strain evidence="1">691B_2</strain>
    </source>
</reference>
<reference evidence="1" key="2">
    <citation type="submission" date="2023-03" db="EMBL/GenBank/DDBJ databases">
        <authorList>
            <person name="Zajac M."/>
            <person name="Kwit R."/>
            <person name="Wasyl D."/>
        </authorList>
    </citation>
    <scope>NUCLEOTIDE SEQUENCE</scope>
    <source>
        <strain evidence="1">691B_2</strain>
    </source>
</reference>